<dbReference type="EMBL" id="SDMP01000021">
    <property type="protein sequence ID" value="RYQ81103.1"/>
    <property type="molecule type" value="Genomic_DNA"/>
</dbReference>
<protein>
    <submittedName>
        <fullName evidence="2">Uncharacterized protein</fullName>
    </submittedName>
</protein>
<dbReference type="Proteomes" id="UP000289738">
    <property type="component" value="Unassembled WGS sequence"/>
</dbReference>
<evidence type="ECO:0000313" key="3">
    <source>
        <dbReference type="Proteomes" id="UP000289738"/>
    </source>
</evidence>
<comment type="caution">
    <text evidence="2">The sequence shown here is derived from an EMBL/GenBank/DDBJ whole genome shotgun (WGS) entry which is preliminary data.</text>
</comment>
<proteinExistence type="predicted"/>
<reference evidence="2 3" key="1">
    <citation type="submission" date="2019-01" db="EMBL/GenBank/DDBJ databases">
        <title>Sequencing of cultivated peanut Arachis hypogaea provides insights into genome evolution and oil improvement.</title>
        <authorList>
            <person name="Chen X."/>
        </authorList>
    </citation>
    <scope>NUCLEOTIDE SEQUENCE [LARGE SCALE GENOMIC DNA]</scope>
    <source>
        <strain evidence="3">cv. Fuhuasheng</strain>
        <tissue evidence="2">Leaves</tissue>
    </source>
</reference>
<feature type="region of interest" description="Disordered" evidence="1">
    <location>
        <begin position="1"/>
        <end position="36"/>
    </location>
</feature>
<feature type="compositionally biased region" description="Polar residues" evidence="1">
    <location>
        <begin position="1"/>
        <end position="18"/>
    </location>
</feature>
<organism evidence="2 3">
    <name type="scientific">Arachis hypogaea</name>
    <name type="common">Peanut</name>
    <dbReference type="NCBI Taxonomy" id="3818"/>
    <lineage>
        <taxon>Eukaryota</taxon>
        <taxon>Viridiplantae</taxon>
        <taxon>Streptophyta</taxon>
        <taxon>Embryophyta</taxon>
        <taxon>Tracheophyta</taxon>
        <taxon>Spermatophyta</taxon>
        <taxon>Magnoliopsida</taxon>
        <taxon>eudicotyledons</taxon>
        <taxon>Gunneridae</taxon>
        <taxon>Pentapetalae</taxon>
        <taxon>rosids</taxon>
        <taxon>fabids</taxon>
        <taxon>Fabales</taxon>
        <taxon>Fabaceae</taxon>
        <taxon>Papilionoideae</taxon>
        <taxon>50 kb inversion clade</taxon>
        <taxon>dalbergioids sensu lato</taxon>
        <taxon>Dalbergieae</taxon>
        <taxon>Pterocarpus clade</taxon>
        <taxon>Arachis</taxon>
    </lineage>
</organism>
<name>A0A444WUI8_ARAHY</name>
<feature type="compositionally biased region" description="Basic and acidic residues" evidence="1">
    <location>
        <begin position="24"/>
        <end position="36"/>
    </location>
</feature>
<keyword evidence="3" id="KW-1185">Reference proteome</keyword>
<gene>
    <name evidence="2" type="ORF">Ahy_Scaffold1g107105</name>
</gene>
<dbReference type="AlphaFoldDB" id="A0A444WUI8"/>
<evidence type="ECO:0000256" key="1">
    <source>
        <dbReference type="SAM" id="MobiDB-lite"/>
    </source>
</evidence>
<evidence type="ECO:0000313" key="2">
    <source>
        <dbReference type="EMBL" id="RYQ81103.1"/>
    </source>
</evidence>
<sequence>MQSNSRQSGFSFNQPSTRSKQRRITGEEKLGLHPKPREQVEEFRNFVNSNRLMDIDLKGGKFTWFSKPRNSFARQGPCQLGVEEIISKCNRHNHQGHFANARKGTGCGIYLDSMRR</sequence>
<accession>A0A444WUI8</accession>